<sequence length="215" mass="23443">MSGRRKRAPPVRVGEDAKKKLNWNMLDDRKNEDAQQDAQQDAQRDAERDAQTPSCSVPPSLSTTQDTSSSASQPPGTSSDGAPASASLALAVEPVVEPDHGWKALVGEFSVRPARVPSDYERRAFVLHRAGGRLCLTYGGRDESSGLRGPDGDACTAECGLRAIPLEDLDWMQKRRVVQLCHRATEDGSVKVRRYSREDGTRSYSAVFITRGTEG</sequence>
<comment type="caution">
    <text evidence="2">The sequence shown here is derived from an EMBL/GenBank/DDBJ whole genome shotgun (WGS) entry which is preliminary data.</text>
</comment>
<dbReference type="Proteomes" id="UP000314294">
    <property type="component" value="Unassembled WGS sequence"/>
</dbReference>
<dbReference type="OrthoDB" id="423559at2759"/>
<evidence type="ECO:0000313" key="2">
    <source>
        <dbReference type="EMBL" id="TNN78271.1"/>
    </source>
</evidence>
<organism evidence="2 3">
    <name type="scientific">Liparis tanakae</name>
    <name type="common">Tanaka's snailfish</name>
    <dbReference type="NCBI Taxonomy" id="230148"/>
    <lineage>
        <taxon>Eukaryota</taxon>
        <taxon>Metazoa</taxon>
        <taxon>Chordata</taxon>
        <taxon>Craniata</taxon>
        <taxon>Vertebrata</taxon>
        <taxon>Euteleostomi</taxon>
        <taxon>Actinopterygii</taxon>
        <taxon>Neopterygii</taxon>
        <taxon>Teleostei</taxon>
        <taxon>Neoteleostei</taxon>
        <taxon>Acanthomorphata</taxon>
        <taxon>Eupercaria</taxon>
        <taxon>Perciformes</taxon>
        <taxon>Cottioidei</taxon>
        <taxon>Cottales</taxon>
        <taxon>Liparidae</taxon>
        <taxon>Liparis</taxon>
    </lineage>
</organism>
<dbReference type="AlphaFoldDB" id="A0A4Z2IKG7"/>
<feature type="region of interest" description="Disordered" evidence="1">
    <location>
        <begin position="1"/>
        <end position="84"/>
    </location>
</feature>
<evidence type="ECO:0000313" key="3">
    <source>
        <dbReference type="Proteomes" id="UP000314294"/>
    </source>
</evidence>
<name>A0A4Z2IKG7_9TELE</name>
<keyword evidence="3" id="KW-1185">Reference proteome</keyword>
<dbReference type="EMBL" id="SRLO01000075">
    <property type="protein sequence ID" value="TNN78271.1"/>
    <property type="molecule type" value="Genomic_DNA"/>
</dbReference>
<gene>
    <name evidence="2" type="primary">SHPRH</name>
    <name evidence="2" type="ORF">EYF80_011511</name>
</gene>
<reference evidence="2 3" key="1">
    <citation type="submission" date="2019-03" db="EMBL/GenBank/DDBJ databases">
        <title>First draft genome of Liparis tanakae, snailfish: a comprehensive survey of snailfish specific genes.</title>
        <authorList>
            <person name="Kim W."/>
            <person name="Song I."/>
            <person name="Jeong J.-H."/>
            <person name="Kim D."/>
            <person name="Kim S."/>
            <person name="Ryu S."/>
            <person name="Song J.Y."/>
            <person name="Lee S.K."/>
        </authorList>
    </citation>
    <scope>NUCLEOTIDE SEQUENCE [LARGE SCALE GENOMIC DNA]</scope>
    <source>
        <tissue evidence="2">Muscle</tissue>
    </source>
</reference>
<evidence type="ECO:0000256" key="1">
    <source>
        <dbReference type="SAM" id="MobiDB-lite"/>
    </source>
</evidence>
<protein>
    <submittedName>
        <fullName evidence="2">E3 ubiquitin-protein ligase SHPRH</fullName>
    </submittedName>
</protein>
<feature type="compositionally biased region" description="Low complexity" evidence="1">
    <location>
        <begin position="58"/>
        <end position="79"/>
    </location>
</feature>
<proteinExistence type="predicted"/>
<accession>A0A4Z2IKG7</accession>